<reference evidence="2 3" key="1">
    <citation type="submission" date="2021-07" db="EMBL/GenBank/DDBJ databases">
        <authorList>
            <person name="Palmer J.M."/>
        </authorList>
    </citation>
    <scope>NUCLEOTIDE SEQUENCE [LARGE SCALE GENOMIC DNA]</scope>
    <source>
        <strain evidence="2 3">AT_MEX2019</strain>
        <tissue evidence="2">Muscle</tissue>
    </source>
</reference>
<dbReference type="InterPro" id="IPR040525">
    <property type="entry name" value="UGGT_TRXL_4"/>
</dbReference>
<feature type="domain" description="UDP-glucose:glycoprotein glucosyltransferase thioredoxin-like" evidence="1">
    <location>
        <begin position="38"/>
        <end position="154"/>
    </location>
</feature>
<dbReference type="Proteomes" id="UP001345963">
    <property type="component" value="Unassembled WGS sequence"/>
</dbReference>
<dbReference type="PANTHER" id="PTHR11226:SF1">
    <property type="entry name" value="UDP-GLUCOSE:GLYCOPROTEIN GLUCOSYLTRANSFERASE 2"/>
    <property type="match status" value="1"/>
</dbReference>
<gene>
    <name evidence="2" type="ORF">ATANTOWER_002759</name>
</gene>
<evidence type="ECO:0000313" key="2">
    <source>
        <dbReference type="EMBL" id="MED6239161.1"/>
    </source>
</evidence>
<dbReference type="Pfam" id="PF06427">
    <property type="entry name" value="UDP-g_GGTase"/>
    <property type="match status" value="1"/>
</dbReference>
<dbReference type="Pfam" id="PF18403">
    <property type="entry name" value="Thioredoxin_15"/>
    <property type="match status" value="1"/>
</dbReference>
<dbReference type="PANTHER" id="PTHR11226">
    <property type="entry name" value="UDP-GLUCOSE GLYCOPROTEIN:GLUCOSYLTRANSFERASE"/>
    <property type="match status" value="1"/>
</dbReference>
<keyword evidence="3" id="KW-1185">Reference proteome</keyword>
<dbReference type="InterPro" id="IPR009448">
    <property type="entry name" value="UDP-g_GGtrans"/>
</dbReference>
<sequence>MQVFKARPDHHSAAISSLQPNAAVCRIHPHGSTQRQVQSTNPLTQELPSIPSGGMDLDAFEKKFNTLEVEFMRSQQMFCQDVLKLRPGQRAVISNGRILGPFEEQEEFTVEDFQLLERITLSGSAEKVKAKVKQMGIKSKQASDLIMKVDALLSAVPNGEVRRDISFKDTQSVLHLAPLENEVFYDVVAIVDPLTREAQKISSLLIPLHMVHMFYQLSHLRPLHALSSPHNLRFQVLSQVVNVKLQVFMNCRAKLSELPLKSFYRFVLEPDVAFLANDTASPGPVARFMELPESPLLTLNMITPESWMVQAEHSLHDLDNIHLQEVNGVVAAEFELEHLLLEGHCFDLSTGQPPRGLQFTLGMSQDPLMYDTIVMANLGYFQLKANPGAWILRLRKGRSEDIYQIITHDGTDSPPDAEEVIVVLNSFHSKIIKVRVQKKAEKINEDLLSETSESKGIWDSIVSVWSTFEMR</sequence>
<evidence type="ECO:0000313" key="3">
    <source>
        <dbReference type="Proteomes" id="UP001345963"/>
    </source>
</evidence>
<dbReference type="EMBL" id="JAHUTI010020954">
    <property type="protein sequence ID" value="MED6239161.1"/>
    <property type="molecule type" value="Genomic_DNA"/>
</dbReference>
<evidence type="ECO:0000259" key="1">
    <source>
        <dbReference type="Pfam" id="PF18403"/>
    </source>
</evidence>
<organism evidence="2 3">
    <name type="scientific">Ataeniobius toweri</name>
    <dbReference type="NCBI Taxonomy" id="208326"/>
    <lineage>
        <taxon>Eukaryota</taxon>
        <taxon>Metazoa</taxon>
        <taxon>Chordata</taxon>
        <taxon>Craniata</taxon>
        <taxon>Vertebrata</taxon>
        <taxon>Euteleostomi</taxon>
        <taxon>Actinopterygii</taxon>
        <taxon>Neopterygii</taxon>
        <taxon>Teleostei</taxon>
        <taxon>Neoteleostei</taxon>
        <taxon>Acanthomorphata</taxon>
        <taxon>Ovalentaria</taxon>
        <taxon>Atherinomorphae</taxon>
        <taxon>Cyprinodontiformes</taxon>
        <taxon>Goodeidae</taxon>
        <taxon>Ataeniobius</taxon>
    </lineage>
</organism>
<name>A0ABU7AN11_9TELE</name>
<protein>
    <recommendedName>
        <fullName evidence="1">UDP-glucose:glycoprotein glucosyltransferase thioredoxin-like domain-containing protein</fullName>
    </recommendedName>
</protein>
<proteinExistence type="predicted"/>
<accession>A0ABU7AN11</accession>
<comment type="caution">
    <text evidence="2">The sequence shown here is derived from an EMBL/GenBank/DDBJ whole genome shotgun (WGS) entry which is preliminary data.</text>
</comment>